<proteinExistence type="predicted"/>
<name>F9D1X1_PREDD</name>
<gene>
    <name evidence="3" type="ordered locus">Prede_0981</name>
    <name evidence="4" type="ORF">HMPREF9136_0849</name>
</gene>
<dbReference type="GO" id="GO:0016787">
    <property type="term" value="F:hydrolase activity"/>
    <property type="evidence" value="ECO:0007669"/>
    <property type="project" value="UniProtKB-KW"/>
</dbReference>
<evidence type="ECO:0000259" key="2">
    <source>
        <dbReference type="Pfam" id="PF14491"/>
    </source>
</evidence>
<organism evidence="4 5">
    <name type="scientific">Prevotella dentalis (strain ATCC 49559 / DSM 3688 / JCM 13448 / NCTC 12043 / ES 2772)</name>
    <name type="common">Mitsuokella dentalis</name>
    <dbReference type="NCBI Taxonomy" id="908937"/>
    <lineage>
        <taxon>Bacteria</taxon>
        <taxon>Pseudomonadati</taxon>
        <taxon>Bacteroidota</taxon>
        <taxon>Bacteroidia</taxon>
        <taxon>Bacteroidales</taxon>
        <taxon>Prevotellaceae</taxon>
        <taxon>Prevotella</taxon>
    </lineage>
</organism>
<dbReference type="Proteomes" id="UP000007820">
    <property type="component" value="Unassembled WGS sequence"/>
</dbReference>
<reference evidence="4 5" key="1">
    <citation type="submission" date="2011-04" db="EMBL/GenBank/DDBJ databases">
        <authorList>
            <person name="Muzny D."/>
            <person name="Qin X."/>
            <person name="Deng J."/>
            <person name="Jiang H."/>
            <person name="Liu Y."/>
            <person name="Qu J."/>
            <person name="Song X.-Z."/>
            <person name="Zhang L."/>
            <person name="Thornton R."/>
            <person name="Coyle M."/>
            <person name="Francisco L."/>
            <person name="Jackson L."/>
            <person name="Javaid M."/>
            <person name="Korchina V."/>
            <person name="Kovar C."/>
            <person name="Mata R."/>
            <person name="Mathew T."/>
            <person name="Ngo R."/>
            <person name="Nguyen L."/>
            <person name="Nguyen N."/>
            <person name="Okwuonu G."/>
            <person name="Ongeri F."/>
            <person name="Pham C."/>
            <person name="Simmons D."/>
            <person name="Wilczek-Boney K."/>
            <person name="Hale W."/>
            <person name="Jakkamsetti A."/>
            <person name="Pham P."/>
            <person name="Ruth R."/>
            <person name="San Lucas F."/>
            <person name="Warren J."/>
            <person name="Zhang J."/>
            <person name="Zhao Z."/>
            <person name="Zhou C."/>
            <person name="Zhu D."/>
            <person name="Lee S."/>
            <person name="Bess C."/>
            <person name="Blankenburg K."/>
            <person name="Forbes L."/>
            <person name="Fu Q."/>
            <person name="Gubbala S."/>
            <person name="Hirani K."/>
            <person name="Jayaseelan J.C."/>
            <person name="Lara F."/>
            <person name="Munidasa M."/>
            <person name="Palculict T."/>
            <person name="Patil S."/>
            <person name="Pu L.-L."/>
            <person name="Saada N."/>
            <person name="Tang L."/>
            <person name="Weissenberger G."/>
            <person name="Zhu Y."/>
            <person name="Hemphill L."/>
            <person name="Shang Y."/>
            <person name="Youmans B."/>
            <person name="Ayvaz T."/>
            <person name="Ross M."/>
            <person name="Santibanez J."/>
            <person name="Aqrawi P."/>
            <person name="Gross S."/>
            <person name="Joshi V."/>
            <person name="Fowler G."/>
            <person name="Nazareth L."/>
            <person name="Reid J."/>
            <person name="Worley K."/>
            <person name="Petrosino J."/>
            <person name="Highlander S."/>
            <person name="Gibbs R."/>
        </authorList>
    </citation>
    <scope>NUCLEOTIDE SEQUENCE [LARGE SCALE GENOMIC DNA]</scope>
    <source>
        <strain evidence="4 5">DSM 3688</strain>
    </source>
</reference>
<sequence>MGKRLSDNITSSYFEAANRLNSKLSRRKIVAYVESYDDVYFWRQILSQLETDRMYFEVMLPTRVQRLERGKKAVLMQLLSGNVGQSMIACVDADYDYLEQGATPTSQQVIANPYVFHTYAYAIENLQCYAPSLHDVAVAVTLNDHLIFDAEQYLTDYSEAIFPLFVWSIWYYRTPHYGQFTITDFLKTIEVGAFSLNHVDEAIRNLRRKVGRKVELLQHRNPHARESYGRVKEDIKRLGVTPSTTYLYIQGHHLFNKVVLPMMSKICDKLVREKENEIARQSVHGTQRRNELSCYSNSVEDIIPMLKKNAGFMRSPQYRSIRADLERFVQELDKPAAAQPSTTSSSIINTKPMPKPMVERLECSPSEASGISSSTTT</sequence>
<evidence type="ECO:0000256" key="1">
    <source>
        <dbReference type="SAM" id="MobiDB-lite"/>
    </source>
</evidence>
<dbReference type="EMBL" id="AFPW01000012">
    <property type="protein sequence ID" value="EGQ15789.1"/>
    <property type="molecule type" value="Genomic_DNA"/>
</dbReference>
<dbReference type="EC" id="3.6.3.-" evidence="4"/>
<evidence type="ECO:0000313" key="4">
    <source>
        <dbReference type="EMBL" id="EGQ15789.1"/>
    </source>
</evidence>
<dbReference type="Pfam" id="PF14491">
    <property type="entry name" value="DUF4435"/>
    <property type="match status" value="1"/>
</dbReference>
<evidence type="ECO:0000313" key="6">
    <source>
        <dbReference type="Proteomes" id="UP000010862"/>
    </source>
</evidence>
<keyword evidence="6" id="KW-1185">Reference proteome</keyword>
<feature type="region of interest" description="Disordered" evidence="1">
    <location>
        <begin position="334"/>
        <end position="377"/>
    </location>
</feature>
<dbReference type="Proteomes" id="UP000010862">
    <property type="component" value="Chromosome 1"/>
</dbReference>
<dbReference type="EMBL" id="CP003368">
    <property type="protein sequence ID" value="AGB28322.1"/>
    <property type="molecule type" value="Genomic_DNA"/>
</dbReference>
<evidence type="ECO:0000313" key="5">
    <source>
        <dbReference type="Proteomes" id="UP000007820"/>
    </source>
</evidence>
<dbReference type="HOGENOM" id="CLU_808550_0_0_10"/>
<accession>F9D1X1</accession>
<feature type="domain" description="DUF4435" evidence="2">
    <location>
        <begin position="27"/>
        <end position="272"/>
    </location>
</feature>
<dbReference type="OrthoDB" id="1091676at2"/>
<keyword evidence="4" id="KW-0378">Hydrolase</keyword>
<reference evidence="3" key="2">
    <citation type="submission" date="2012-02" db="EMBL/GenBank/DDBJ databases">
        <title>Complete sequence of chromosome 1 of Prevotella dentalis DSM 3688.</title>
        <authorList>
            <consortium name="US DOE Joint Genome Institute (JGI-PGF)"/>
            <person name="Lucas S."/>
            <person name="Copeland A."/>
            <person name="Lapidus A."/>
            <person name="Glavina del Rio T."/>
            <person name="Dalin E."/>
            <person name="Tice H."/>
            <person name="Bruce D."/>
            <person name="Goodwin L."/>
            <person name="Pitluck S."/>
            <person name="Peters L."/>
            <person name="Mikhailova N."/>
            <person name="Chertkov O."/>
            <person name="Kyrpides N."/>
            <person name="Mavromatis K."/>
            <person name="Ivanova N."/>
            <person name="Brettin T."/>
            <person name="Detter J.C."/>
            <person name="Han C."/>
            <person name="Larimer F."/>
            <person name="Land M."/>
            <person name="Hauser L."/>
            <person name="Markowitz V."/>
            <person name="Cheng J.-F."/>
            <person name="Hugenholtz P."/>
            <person name="Woyke T."/>
            <person name="Wu D."/>
            <person name="Gronow S."/>
            <person name="Wellnitz S."/>
            <person name="Brambilla E."/>
            <person name="Klenk H.-P."/>
            <person name="Eisen J.A."/>
        </authorList>
    </citation>
    <scope>NUCLEOTIDE SEQUENCE [LARGE SCALE GENOMIC DNA]</scope>
    <source>
        <strain evidence="3">DSM 3688</strain>
    </source>
</reference>
<dbReference type="STRING" id="908937.Prede_0981"/>
<dbReference type="KEGG" id="pdt:Prede_0981"/>
<feature type="compositionally biased region" description="Polar residues" evidence="1">
    <location>
        <begin position="366"/>
        <end position="377"/>
    </location>
</feature>
<dbReference type="InterPro" id="IPR029492">
    <property type="entry name" value="DUF4435"/>
</dbReference>
<evidence type="ECO:0000313" key="3">
    <source>
        <dbReference type="EMBL" id="AGB28322.1"/>
    </source>
</evidence>
<dbReference type="AlphaFoldDB" id="F9D1X1"/>
<reference evidence="6" key="3">
    <citation type="submission" date="2012-02" db="EMBL/GenBank/DDBJ databases">
        <title>Complete sequence of chromosome 1 of Prevotella dentalis DSM 3688.</title>
        <authorList>
            <person name="Lucas S."/>
            <person name="Copeland A."/>
            <person name="Lapidus A."/>
            <person name="Glavina del Rio T."/>
            <person name="Dalin E."/>
            <person name="Tice H."/>
            <person name="Bruce D."/>
            <person name="Goodwin L."/>
            <person name="Pitluck S."/>
            <person name="Peters L."/>
            <person name="Mikhailova N."/>
            <person name="Chertkov O."/>
            <person name="Kyrpides N."/>
            <person name="Mavromatis K."/>
            <person name="Ivanova N."/>
            <person name="Brettin T."/>
            <person name="Detter J.C."/>
            <person name="Han C."/>
            <person name="Larimer F."/>
            <person name="Land M."/>
            <person name="Hauser L."/>
            <person name="Markowitz V."/>
            <person name="Cheng J.-F."/>
            <person name="Hugenholtz P."/>
            <person name="Woyke T."/>
            <person name="Wu D."/>
            <person name="Gronow S."/>
            <person name="Wellnitz S."/>
            <person name="Brambilla E."/>
            <person name="Klenk H.-P."/>
            <person name="Eisen J.A."/>
        </authorList>
    </citation>
    <scope>NUCLEOTIDE SEQUENCE [LARGE SCALE GENOMIC DNA]</scope>
    <source>
        <strain evidence="6">ATCC 49559 / DSM 3688 / JCM 13448 / NCTC 12043 / ES 2772</strain>
    </source>
</reference>
<dbReference type="eggNOG" id="COG1123">
    <property type="taxonomic scope" value="Bacteria"/>
</dbReference>
<protein>
    <submittedName>
        <fullName evidence="4">ABC superfamily ATP binding cassette transporter ABC protein</fullName>
        <ecNumber evidence="4">3.6.3.-</ecNumber>
    </submittedName>
</protein>